<evidence type="ECO:0000256" key="6">
    <source>
        <dbReference type="SAM" id="Phobius"/>
    </source>
</evidence>
<feature type="transmembrane region" description="Helical" evidence="6">
    <location>
        <begin position="99"/>
        <end position="121"/>
    </location>
</feature>
<dbReference type="AlphaFoldDB" id="A0A1J7JPY6"/>
<dbReference type="Proteomes" id="UP000182658">
    <property type="component" value="Unassembled WGS sequence"/>
</dbReference>
<evidence type="ECO:0000256" key="3">
    <source>
        <dbReference type="ARBA" id="ARBA00022692"/>
    </source>
</evidence>
<evidence type="ECO:0000313" key="9">
    <source>
        <dbReference type="Proteomes" id="UP000182658"/>
    </source>
</evidence>
<dbReference type="PANTHER" id="PTHR10165:SF84">
    <property type="entry name" value="PHOSPHATIDIC ACID PHOSPHATASE BETA"/>
    <property type="match status" value="1"/>
</dbReference>
<keyword evidence="4 6" id="KW-1133">Transmembrane helix</keyword>
<dbReference type="GO" id="GO:0004601">
    <property type="term" value="F:peroxidase activity"/>
    <property type="evidence" value="ECO:0007669"/>
    <property type="project" value="UniProtKB-KW"/>
</dbReference>
<evidence type="ECO:0000259" key="7">
    <source>
        <dbReference type="SMART" id="SM00014"/>
    </source>
</evidence>
<dbReference type="CDD" id="cd03390">
    <property type="entry name" value="PAP2_containing_1_like"/>
    <property type="match status" value="1"/>
</dbReference>
<dbReference type="EMBL" id="KV875095">
    <property type="protein sequence ID" value="OIW32000.1"/>
    <property type="molecule type" value="Genomic_DNA"/>
</dbReference>
<feature type="transmembrane region" description="Helical" evidence="6">
    <location>
        <begin position="273"/>
        <end position="294"/>
    </location>
</feature>
<feature type="transmembrane region" description="Helical" evidence="6">
    <location>
        <begin position="245"/>
        <end position="267"/>
    </location>
</feature>
<dbReference type="InterPro" id="IPR036938">
    <property type="entry name" value="PAP2/HPO_sf"/>
</dbReference>
<feature type="domain" description="Phosphatidic acid phosphatase type 2/haloperoxidase" evidence="7">
    <location>
        <begin position="135"/>
        <end position="291"/>
    </location>
</feature>
<evidence type="ECO:0000256" key="2">
    <source>
        <dbReference type="ARBA" id="ARBA00008816"/>
    </source>
</evidence>
<protein>
    <submittedName>
        <fullName evidence="8">Acid phosphatase/Vanadium-dependent haloperoxidase</fullName>
    </submittedName>
</protein>
<dbReference type="OrthoDB" id="10030083at2759"/>
<dbReference type="SUPFAM" id="SSF48317">
    <property type="entry name" value="Acid phosphatase/Vanadium-dependent haloperoxidase"/>
    <property type="match status" value="1"/>
</dbReference>
<dbReference type="GO" id="GO:0046839">
    <property type="term" value="P:phospholipid dephosphorylation"/>
    <property type="evidence" value="ECO:0007669"/>
    <property type="project" value="TreeGrafter"/>
</dbReference>
<dbReference type="STRING" id="1408157.A0A1J7JPY6"/>
<dbReference type="GO" id="GO:0006644">
    <property type="term" value="P:phospholipid metabolic process"/>
    <property type="evidence" value="ECO:0007669"/>
    <property type="project" value="InterPro"/>
</dbReference>
<dbReference type="Pfam" id="PF01569">
    <property type="entry name" value="PAP2"/>
    <property type="match status" value="1"/>
</dbReference>
<proteinExistence type="inferred from homology"/>
<gene>
    <name evidence="8" type="ORF">CONLIGDRAFT_667799</name>
</gene>
<dbReference type="PANTHER" id="PTHR10165">
    <property type="entry name" value="LIPID PHOSPHATE PHOSPHATASE"/>
    <property type="match status" value="1"/>
</dbReference>
<feature type="transmembrane region" description="Helical" evidence="6">
    <location>
        <begin position="215"/>
        <end position="233"/>
    </location>
</feature>
<dbReference type="Gene3D" id="1.20.144.10">
    <property type="entry name" value="Phosphatidic acid phosphatase type 2/haloperoxidase"/>
    <property type="match status" value="1"/>
</dbReference>
<dbReference type="SMART" id="SM00014">
    <property type="entry name" value="acidPPc"/>
    <property type="match status" value="1"/>
</dbReference>
<feature type="transmembrane region" description="Helical" evidence="6">
    <location>
        <begin position="133"/>
        <end position="152"/>
    </location>
</feature>
<keyword evidence="3 6" id="KW-0812">Transmembrane</keyword>
<reference evidence="8 9" key="1">
    <citation type="submission" date="2016-10" db="EMBL/GenBank/DDBJ databases">
        <title>Draft genome sequence of Coniochaeta ligniaria NRRL30616, a lignocellulolytic fungus for bioabatement of inhibitors in plant biomass hydrolysates.</title>
        <authorList>
            <consortium name="DOE Joint Genome Institute"/>
            <person name="Jimenez D.J."/>
            <person name="Hector R.E."/>
            <person name="Riley R."/>
            <person name="Sun H."/>
            <person name="Grigoriev I.V."/>
            <person name="Van Elsas J.D."/>
            <person name="Nichols N.N."/>
        </authorList>
    </citation>
    <scope>NUCLEOTIDE SEQUENCE [LARGE SCALE GENOMIC DNA]</scope>
    <source>
        <strain evidence="8 9">NRRL 30616</strain>
    </source>
</reference>
<organism evidence="8 9">
    <name type="scientific">Coniochaeta ligniaria NRRL 30616</name>
    <dbReference type="NCBI Taxonomy" id="1408157"/>
    <lineage>
        <taxon>Eukaryota</taxon>
        <taxon>Fungi</taxon>
        <taxon>Dikarya</taxon>
        <taxon>Ascomycota</taxon>
        <taxon>Pezizomycotina</taxon>
        <taxon>Sordariomycetes</taxon>
        <taxon>Sordariomycetidae</taxon>
        <taxon>Coniochaetales</taxon>
        <taxon>Coniochaetaceae</taxon>
        <taxon>Coniochaeta</taxon>
    </lineage>
</organism>
<dbReference type="InParanoid" id="A0A1J7JPY6"/>
<comment type="similarity">
    <text evidence="2">Belongs to the PA-phosphatase related phosphoesterase family.</text>
</comment>
<accession>A0A1J7JPY6</accession>
<keyword evidence="8" id="KW-0575">Peroxidase</keyword>
<evidence type="ECO:0000256" key="4">
    <source>
        <dbReference type="ARBA" id="ARBA00022989"/>
    </source>
</evidence>
<dbReference type="GO" id="GO:0008195">
    <property type="term" value="F:phosphatidate phosphatase activity"/>
    <property type="evidence" value="ECO:0007669"/>
    <property type="project" value="TreeGrafter"/>
</dbReference>
<sequence length="418" mass="46599">MPILPFHRRDAAAADARLHKQASEQTGPPATDSKAKRLGRFVLYWIKVSWTDVLGMILLAIARNRIYTTPLAATRNFPITFTPSGDIVYPEFAYPDRGWIISPSASGLIATLIPIGVIALAQLRIRSFWDLNNGIMGVLYALILGTLFQVVIKQLIGGFRPYFLSVCAPDLSRAATHNATGLNAVGFHSVMYSVDVCTNPDPQALKNAMTSFPSGHSTAAFAGFVFLFLWMNAKLKVWGNYRSSFWWLALLFAPLLGATLQACALSVNQAHNWYDILAGAVIGAVMAFAAYRVMYASVFDWRYNHIPLKRTEVFDYVPQIGPGHMERDVFVKKLGWGRKRRGGRRGLGLGRRGAQQGLGVRGAALRIRDGRRVWEIMGVAVYGNLMWRCRGRVTVAARLSGSRWRSSVLCWWSSWDRL</sequence>
<dbReference type="InterPro" id="IPR043216">
    <property type="entry name" value="PAP-like"/>
</dbReference>
<keyword evidence="9" id="KW-1185">Reference proteome</keyword>
<evidence type="ECO:0000256" key="1">
    <source>
        <dbReference type="ARBA" id="ARBA00004141"/>
    </source>
</evidence>
<feature type="transmembrane region" description="Helical" evidence="6">
    <location>
        <begin position="41"/>
        <end position="62"/>
    </location>
</feature>
<evidence type="ECO:0000313" key="8">
    <source>
        <dbReference type="EMBL" id="OIW32000.1"/>
    </source>
</evidence>
<keyword evidence="8" id="KW-0560">Oxidoreductase</keyword>
<keyword evidence="5 6" id="KW-0472">Membrane</keyword>
<dbReference type="GO" id="GO:0016020">
    <property type="term" value="C:membrane"/>
    <property type="evidence" value="ECO:0007669"/>
    <property type="project" value="UniProtKB-SubCell"/>
</dbReference>
<comment type="subcellular location">
    <subcellularLocation>
        <location evidence="1">Membrane</location>
        <topology evidence="1">Multi-pass membrane protein</topology>
    </subcellularLocation>
</comment>
<name>A0A1J7JPY6_9PEZI</name>
<evidence type="ECO:0000256" key="5">
    <source>
        <dbReference type="ARBA" id="ARBA00023136"/>
    </source>
</evidence>
<dbReference type="InterPro" id="IPR000326">
    <property type="entry name" value="PAP2/HPO"/>
</dbReference>